<organism evidence="2 3">
    <name type="scientific">Methylacidiphilum kamchatkense Kam1</name>
    <dbReference type="NCBI Taxonomy" id="1202785"/>
    <lineage>
        <taxon>Bacteria</taxon>
        <taxon>Pseudomonadati</taxon>
        <taxon>Verrucomicrobiota</taxon>
        <taxon>Methylacidiphilae</taxon>
        <taxon>Methylacidiphilales</taxon>
        <taxon>Methylacidiphilaceae</taxon>
        <taxon>Methylacidiphilum (ex Ratnadevi et al. 2023)</taxon>
    </lineage>
</organism>
<keyword evidence="1" id="KW-0812">Transmembrane</keyword>
<sequence length="80" mass="9353">MENKEGETSERKEPFWDVSLLVLHFFKFLESELNYFGSKAWAFLILLLISLIFIIFSVISFLVGFLYGICGVFVFFLVQD</sequence>
<feature type="transmembrane region" description="Helical" evidence="1">
    <location>
        <begin position="45"/>
        <end position="78"/>
    </location>
</feature>
<accession>A0A516TLF8</accession>
<protein>
    <submittedName>
        <fullName evidence="2">Uncharacterized protein</fullName>
    </submittedName>
</protein>
<dbReference type="KEGG" id="mkc:kam1_828"/>
<keyword evidence="1" id="KW-0472">Membrane</keyword>
<gene>
    <name evidence="2" type="ORF">kam1_828</name>
</gene>
<name>A0A516TLF8_9BACT</name>
<reference evidence="3" key="1">
    <citation type="submission" date="2019-03" db="EMBL/GenBank/DDBJ databases">
        <title>Complete genome of Methylacidiphilum kamchatkense Kam1.</title>
        <authorList>
            <person name="Kruse T."/>
            <person name="Murarilal Ratnadevi C."/>
            <person name="Erikstad H.-A."/>
            <person name="Birkeland N.-K."/>
        </authorList>
    </citation>
    <scope>NUCLEOTIDE SEQUENCE [LARGE SCALE GENOMIC DNA]</scope>
    <source>
        <strain evidence="3">kam1</strain>
    </source>
</reference>
<evidence type="ECO:0000313" key="3">
    <source>
        <dbReference type="Proteomes" id="UP000315925"/>
    </source>
</evidence>
<evidence type="ECO:0000313" key="2">
    <source>
        <dbReference type="EMBL" id="QDQ42071.1"/>
    </source>
</evidence>
<dbReference type="Proteomes" id="UP000315925">
    <property type="component" value="Chromosome"/>
</dbReference>
<dbReference type="EMBL" id="CP037899">
    <property type="protein sequence ID" value="QDQ42071.1"/>
    <property type="molecule type" value="Genomic_DNA"/>
</dbReference>
<proteinExistence type="predicted"/>
<keyword evidence="1" id="KW-1133">Transmembrane helix</keyword>
<dbReference type="AlphaFoldDB" id="A0A516TLF8"/>
<evidence type="ECO:0000256" key="1">
    <source>
        <dbReference type="SAM" id="Phobius"/>
    </source>
</evidence>